<proteinExistence type="predicted"/>
<protein>
    <submittedName>
        <fullName evidence="2">Uncharacterized protein</fullName>
    </submittedName>
</protein>
<feature type="compositionally biased region" description="Basic and acidic residues" evidence="1">
    <location>
        <begin position="25"/>
        <end position="51"/>
    </location>
</feature>
<dbReference type="AlphaFoldDB" id="A0A9E2W9U1"/>
<accession>A0A9E2W9U1</accession>
<dbReference type="RefSeq" id="WP_217794497.1">
    <property type="nucleotide sequence ID" value="NZ_JAHSPG010000018.1"/>
</dbReference>
<gene>
    <name evidence="2" type="ORF">KTO63_23885</name>
</gene>
<organism evidence="2 3">
    <name type="scientific">Pinibacter aurantiacus</name>
    <dbReference type="NCBI Taxonomy" id="2851599"/>
    <lineage>
        <taxon>Bacteria</taxon>
        <taxon>Pseudomonadati</taxon>
        <taxon>Bacteroidota</taxon>
        <taxon>Chitinophagia</taxon>
        <taxon>Chitinophagales</taxon>
        <taxon>Chitinophagaceae</taxon>
        <taxon>Pinibacter</taxon>
    </lineage>
</organism>
<feature type="compositionally biased region" description="Basic and acidic residues" evidence="1">
    <location>
        <begin position="1"/>
        <end position="14"/>
    </location>
</feature>
<evidence type="ECO:0000256" key="1">
    <source>
        <dbReference type="SAM" id="MobiDB-lite"/>
    </source>
</evidence>
<keyword evidence="3" id="KW-1185">Reference proteome</keyword>
<sequence length="64" mass="7202">MKNENKFSAKDEKQPTLPNEDFEGEDKAPGEEQGKAELVTDRDLKGKKNDGDPELESDQPVKQQ</sequence>
<dbReference type="Proteomes" id="UP000812270">
    <property type="component" value="Unassembled WGS sequence"/>
</dbReference>
<evidence type="ECO:0000313" key="2">
    <source>
        <dbReference type="EMBL" id="MBV4360227.1"/>
    </source>
</evidence>
<feature type="region of interest" description="Disordered" evidence="1">
    <location>
        <begin position="1"/>
        <end position="64"/>
    </location>
</feature>
<evidence type="ECO:0000313" key="3">
    <source>
        <dbReference type="Proteomes" id="UP000812270"/>
    </source>
</evidence>
<comment type="caution">
    <text evidence="2">The sequence shown here is derived from an EMBL/GenBank/DDBJ whole genome shotgun (WGS) entry which is preliminary data.</text>
</comment>
<reference evidence="2" key="1">
    <citation type="submission" date="2021-06" db="EMBL/GenBank/DDBJ databases">
        <authorList>
            <person name="Huq M.A."/>
        </authorList>
    </citation>
    <scope>NUCLEOTIDE SEQUENCE</scope>
    <source>
        <strain evidence="2">MAH-26</strain>
    </source>
</reference>
<dbReference type="EMBL" id="JAHSPG010000018">
    <property type="protein sequence ID" value="MBV4360227.1"/>
    <property type="molecule type" value="Genomic_DNA"/>
</dbReference>
<name>A0A9E2W9U1_9BACT</name>